<keyword evidence="3" id="KW-1185">Reference proteome</keyword>
<protein>
    <submittedName>
        <fullName evidence="2">Circadian clock protein KaiB</fullName>
    </submittedName>
</protein>
<dbReference type="PANTHER" id="PTHR41709:SF2">
    <property type="entry name" value="CIRCADIAN CLOCK PROTEIN KAIB2"/>
    <property type="match status" value="1"/>
</dbReference>
<sequence length="96" mass="10862">MEEQDQYELRLYVAGKTQKSVTALNNLKKYCEEHLAGQYVIEVIDLLENPQLAEGDQIFAVPTLVKKVPEPVRKIIGDLSNKEKVLVGLNIRPKKA</sequence>
<gene>
    <name evidence="2" type="ORF">SAMN06265348_11370</name>
</gene>
<dbReference type="SMART" id="SM01248">
    <property type="entry name" value="KaiB"/>
    <property type="match status" value="1"/>
</dbReference>
<dbReference type="PANTHER" id="PTHR41709">
    <property type="entry name" value="KAIB-LIKE PROTEIN 1"/>
    <property type="match status" value="1"/>
</dbReference>
<dbReference type="InterPro" id="IPR036249">
    <property type="entry name" value="Thioredoxin-like_sf"/>
</dbReference>
<dbReference type="OrthoDB" id="5458519at2"/>
<proteinExistence type="predicted"/>
<dbReference type="CDD" id="cd02978">
    <property type="entry name" value="KaiB_like"/>
    <property type="match status" value="1"/>
</dbReference>
<dbReference type="GO" id="GO:0048511">
    <property type="term" value="P:rhythmic process"/>
    <property type="evidence" value="ECO:0007669"/>
    <property type="project" value="InterPro"/>
</dbReference>
<evidence type="ECO:0000313" key="2">
    <source>
        <dbReference type="EMBL" id="SMO96430.1"/>
    </source>
</evidence>
<feature type="domain" description="KaiB" evidence="1">
    <location>
        <begin position="10"/>
        <end position="91"/>
    </location>
</feature>
<dbReference type="RefSeq" id="WP_142530501.1">
    <property type="nucleotide sequence ID" value="NZ_CBCSJO010000012.1"/>
</dbReference>
<dbReference type="InterPro" id="IPR039022">
    <property type="entry name" value="KaiB-like"/>
</dbReference>
<organism evidence="2 3">
    <name type="scientific">Pedobacter westerhofensis</name>
    <dbReference type="NCBI Taxonomy" id="425512"/>
    <lineage>
        <taxon>Bacteria</taxon>
        <taxon>Pseudomonadati</taxon>
        <taxon>Bacteroidota</taxon>
        <taxon>Sphingobacteriia</taxon>
        <taxon>Sphingobacteriales</taxon>
        <taxon>Sphingobacteriaceae</taxon>
        <taxon>Pedobacter</taxon>
    </lineage>
</organism>
<dbReference type="EMBL" id="FXTN01000013">
    <property type="protein sequence ID" value="SMO96430.1"/>
    <property type="molecule type" value="Genomic_DNA"/>
</dbReference>
<evidence type="ECO:0000259" key="1">
    <source>
        <dbReference type="SMART" id="SM01248"/>
    </source>
</evidence>
<dbReference type="Gene3D" id="3.40.30.10">
    <property type="entry name" value="Glutaredoxin"/>
    <property type="match status" value="1"/>
</dbReference>
<dbReference type="Pfam" id="PF07689">
    <property type="entry name" value="KaiB"/>
    <property type="match status" value="1"/>
</dbReference>
<dbReference type="Proteomes" id="UP000320300">
    <property type="component" value="Unassembled WGS sequence"/>
</dbReference>
<reference evidence="2 3" key="1">
    <citation type="submission" date="2017-05" db="EMBL/GenBank/DDBJ databases">
        <authorList>
            <person name="Varghese N."/>
            <person name="Submissions S."/>
        </authorList>
    </citation>
    <scope>NUCLEOTIDE SEQUENCE [LARGE SCALE GENOMIC DNA]</scope>
    <source>
        <strain evidence="2 3">DSM 19036</strain>
    </source>
</reference>
<dbReference type="SUPFAM" id="SSF52833">
    <property type="entry name" value="Thioredoxin-like"/>
    <property type="match status" value="1"/>
</dbReference>
<name>A0A521FLH2_9SPHI</name>
<dbReference type="NCBIfam" id="NF006798">
    <property type="entry name" value="PRK09301.1"/>
    <property type="match status" value="1"/>
</dbReference>
<accession>A0A521FLH2</accession>
<evidence type="ECO:0000313" key="3">
    <source>
        <dbReference type="Proteomes" id="UP000320300"/>
    </source>
</evidence>
<dbReference type="AlphaFoldDB" id="A0A521FLH2"/>
<dbReference type="InterPro" id="IPR011649">
    <property type="entry name" value="KaiB_domain"/>
</dbReference>